<comment type="caution">
    <text evidence="1">The sequence shown here is derived from an EMBL/GenBank/DDBJ whole genome shotgun (WGS) entry which is preliminary data.</text>
</comment>
<evidence type="ECO:0000313" key="1">
    <source>
        <dbReference type="EMBL" id="KXS98652.1"/>
    </source>
</evidence>
<dbReference type="EMBL" id="LFZN01000109">
    <property type="protein sequence ID" value="KXS98652.1"/>
    <property type="molecule type" value="Genomic_DNA"/>
</dbReference>
<accession>A0A139H869</accession>
<gene>
    <name evidence="1" type="ORF">AC578_10070</name>
</gene>
<reference evidence="1 2" key="1">
    <citation type="submission" date="2015-07" db="EMBL/GenBank/DDBJ databases">
        <title>Comparative genomics of the Sigatoka disease complex on banana suggests a link between parallel evolutionary changes in Pseudocercospora fijiensis and Pseudocercospora eumusae and increased virulence on the banana host.</title>
        <authorList>
            <person name="Chang T.-C."/>
            <person name="Salvucci A."/>
            <person name="Crous P.W."/>
            <person name="Stergiopoulos I."/>
        </authorList>
    </citation>
    <scope>NUCLEOTIDE SEQUENCE [LARGE SCALE GENOMIC DNA]</scope>
    <source>
        <strain evidence="1 2">CBS 114824</strain>
    </source>
</reference>
<dbReference type="OrthoDB" id="4587349at2759"/>
<proteinExistence type="predicted"/>
<keyword evidence="2" id="KW-1185">Reference proteome</keyword>
<name>A0A139H869_9PEZI</name>
<dbReference type="AlphaFoldDB" id="A0A139H869"/>
<evidence type="ECO:0000313" key="2">
    <source>
        <dbReference type="Proteomes" id="UP000070133"/>
    </source>
</evidence>
<organism evidence="1 2">
    <name type="scientific">Pseudocercospora eumusae</name>
    <dbReference type="NCBI Taxonomy" id="321146"/>
    <lineage>
        <taxon>Eukaryota</taxon>
        <taxon>Fungi</taxon>
        <taxon>Dikarya</taxon>
        <taxon>Ascomycota</taxon>
        <taxon>Pezizomycotina</taxon>
        <taxon>Dothideomycetes</taxon>
        <taxon>Dothideomycetidae</taxon>
        <taxon>Mycosphaerellales</taxon>
        <taxon>Mycosphaerellaceae</taxon>
        <taxon>Pseudocercospora</taxon>
    </lineage>
</organism>
<dbReference type="Proteomes" id="UP000070133">
    <property type="component" value="Unassembled WGS sequence"/>
</dbReference>
<sequence>MSDVSSPVVTGHAELLLTGKCCCGVVVNGFLVTASLALAKLFPNDQIFVLAHQQQCLCAASNNLLRYSVMHSSPGPRQSSSHQSTSYWLHNGKLAGVLAFSAHFHASIDKLDQTSVQAEKLPIGARQDLEALPPVGSARVISTYHAA</sequence>
<protein>
    <submittedName>
        <fullName evidence="1">Uncharacterized protein</fullName>
    </submittedName>
</protein>